<proteinExistence type="predicted"/>
<protein>
    <recommendedName>
        <fullName evidence="4">Secreted protein</fullName>
    </recommendedName>
</protein>
<evidence type="ECO:0000313" key="2">
    <source>
        <dbReference type="EMBL" id="KAF0029572.1"/>
    </source>
</evidence>
<dbReference type="EMBL" id="VEVO01000016">
    <property type="protein sequence ID" value="KAF0029572.1"/>
    <property type="molecule type" value="Genomic_DNA"/>
</dbReference>
<reference evidence="2 3" key="1">
    <citation type="submission" date="2019-06" db="EMBL/GenBank/DDBJ databases">
        <title>Draft genomes of female and male turbot (Scophthalmus maximus).</title>
        <authorList>
            <person name="Xu H."/>
            <person name="Xu X.-W."/>
            <person name="Shao C."/>
            <person name="Chen S."/>
        </authorList>
    </citation>
    <scope>NUCLEOTIDE SEQUENCE [LARGE SCALE GENOMIC DNA]</scope>
    <source>
        <strain evidence="2">Ysfricsl-2016a</strain>
        <tissue evidence="2">Blood</tissue>
    </source>
</reference>
<name>A0A6A4SGR6_SCOMX</name>
<comment type="caution">
    <text evidence="2">The sequence shown here is derived from an EMBL/GenBank/DDBJ whole genome shotgun (WGS) entry which is preliminary data.</text>
</comment>
<evidence type="ECO:0008006" key="4">
    <source>
        <dbReference type="Google" id="ProtNLM"/>
    </source>
</evidence>
<accession>A0A6A4SGR6</accession>
<feature type="signal peptide" evidence="1">
    <location>
        <begin position="1"/>
        <end position="20"/>
    </location>
</feature>
<gene>
    <name evidence="2" type="ORF">F2P81_018677</name>
</gene>
<evidence type="ECO:0000256" key="1">
    <source>
        <dbReference type="SAM" id="SignalP"/>
    </source>
</evidence>
<dbReference type="AlphaFoldDB" id="A0A6A4SGR6"/>
<feature type="chain" id="PRO_5025539682" description="Secreted protein" evidence="1">
    <location>
        <begin position="21"/>
        <end position="72"/>
    </location>
</feature>
<sequence length="72" mass="8387">MSSPFFLFTLLPFLSPHVYHVPTFNDSPEHSGKETQQFKVRKVRLSVRKLVPENSACNPDKQLRGAENRFFH</sequence>
<keyword evidence="1" id="KW-0732">Signal</keyword>
<evidence type="ECO:0000313" key="3">
    <source>
        <dbReference type="Proteomes" id="UP000438429"/>
    </source>
</evidence>
<organism evidence="2 3">
    <name type="scientific">Scophthalmus maximus</name>
    <name type="common">Turbot</name>
    <name type="synonym">Psetta maxima</name>
    <dbReference type="NCBI Taxonomy" id="52904"/>
    <lineage>
        <taxon>Eukaryota</taxon>
        <taxon>Metazoa</taxon>
        <taxon>Chordata</taxon>
        <taxon>Craniata</taxon>
        <taxon>Vertebrata</taxon>
        <taxon>Euteleostomi</taxon>
        <taxon>Actinopterygii</taxon>
        <taxon>Neopterygii</taxon>
        <taxon>Teleostei</taxon>
        <taxon>Neoteleostei</taxon>
        <taxon>Acanthomorphata</taxon>
        <taxon>Carangaria</taxon>
        <taxon>Pleuronectiformes</taxon>
        <taxon>Pleuronectoidei</taxon>
        <taxon>Scophthalmidae</taxon>
        <taxon>Scophthalmus</taxon>
    </lineage>
</organism>
<dbReference type="Proteomes" id="UP000438429">
    <property type="component" value="Unassembled WGS sequence"/>
</dbReference>